<proteinExistence type="predicted"/>
<protein>
    <recommendedName>
        <fullName evidence="3">Tetratricopeptide repeat protein</fullName>
    </recommendedName>
</protein>
<gene>
    <name evidence="1" type="ORF">SAMN06296273_1316</name>
</gene>
<dbReference type="EMBL" id="LT907782">
    <property type="protein sequence ID" value="SNX59873.1"/>
    <property type="molecule type" value="Genomic_DNA"/>
</dbReference>
<evidence type="ECO:0000313" key="2">
    <source>
        <dbReference type="Proteomes" id="UP000242498"/>
    </source>
</evidence>
<dbReference type="RefSeq" id="WP_096292563.1">
    <property type="nucleotide sequence ID" value="NZ_LT907782.1"/>
</dbReference>
<organism evidence="1 2">
    <name type="scientific">Nitrosomonas ureae</name>
    <dbReference type="NCBI Taxonomy" id="44577"/>
    <lineage>
        <taxon>Bacteria</taxon>
        <taxon>Pseudomonadati</taxon>
        <taxon>Pseudomonadota</taxon>
        <taxon>Betaproteobacteria</taxon>
        <taxon>Nitrosomonadales</taxon>
        <taxon>Nitrosomonadaceae</taxon>
        <taxon>Nitrosomonas</taxon>
    </lineage>
</organism>
<accession>A0A285BYI9</accession>
<dbReference type="OrthoDB" id="9149083at2"/>
<name>A0A285BYI9_9PROT</name>
<evidence type="ECO:0008006" key="3">
    <source>
        <dbReference type="Google" id="ProtNLM"/>
    </source>
</evidence>
<evidence type="ECO:0000313" key="1">
    <source>
        <dbReference type="EMBL" id="SNX59873.1"/>
    </source>
</evidence>
<dbReference type="AlphaFoldDB" id="A0A285BYI9"/>
<dbReference type="Proteomes" id="UP000242498">
    <property type="component" value="Chromosome I"/>
</dbReference>
<dbReference type="Gene3D" id="1.25.40.10">
    <property type="entry name" value="Tetratricopeptide repeat domain"/>
    <property type="match status" value="1"/>
</dbReference>
<sequence>MFKITRAKTLESLTVLRNTVSQQVDPEQWKALDQQTKLWIQQFNRLDLIGCSLGELKAPIRLQIDQPKLDSGQPSSRWLRAYLMTSLGGFYSALGHCKEALEVARRAVEIYERLSAKNPDAFEPDLAMSLGTLDSISRDNDDALAAATFVHGIQVLSRLFFQMPMAFDPLMFKLCNAYVLCCKRAGQDPDEELLVSILEKLEALGSASSVAD</sequence>
<reference evidence="1 2" key="1">
    <citation type="submission" date="2017-08" db="EMBL/GenBank/DDBJ databases">
        <authorList>
            <person name="de Groot N.N."/>
        </authorList>
    </citation>
    <scope>NUCLEOTIDE SEQUENCE [LARGE SCALE GENOMIC DNA]</scope>
    <source>
        <strain evidence="1 2">Nm15</strain>
    </source>
</reference>
<dbReference type="InterPro" id="IPR011990">
    <property type="entry name" value="TPR-like_helical_dom_sf"/>
</dbReference>